<sequence>MHALVATVVHHPEDARILHRQIRALLDAGHRVTYMAPFADSGVTPWRELTPVDVPRATGRRRLASLRAAHAALAHHAPQADVLLFHDPELLLALPRTRPATVWDVHEDAAAALLTKPWMPRPLRRPLGPVVRGFERRAEQRMHLLLAEEGYRERFALAHPVVPNTTYVPERPERRPGTDRVVYLGHLSAARGAHELIEMGRMLRPHGVRVEIIGAADPGIRPLLREAQREEAVEWYGFVPNDQALRMVSGALAGVCLLQDTPNYRSSLPTKVVEYMAHGLPVVSTPNPAAVSLVTGRPEGECGAIVPYGDPSAAVDAVLALRSDQALRERLAATGHAVARSWFHWPQQAEPFVRQLEEWAGAPPRLPRQARTAPGRADAPEAAPAAPPAPECGPEPEPVEFRPARRMPL</sequence>
<protein>
    <submittedName>
        <fullName evidence="2">Glycosyltransferase family 4 protein</fullName>
    </submittedName>
</protein>
<evidence type="ECO:0000313" key="3">
    <source>
        <dbReference type="Proteomes" id="UP001499993"/>
    </source>
</evidence>
<reference evidence="3" key="1">
    <citation type="journal article" date="2019" name="Int. J. Syst. Evol. Microbiol.">
        <title>The Global Catalogue of Microorganisms (GCM) 10K type strain sequencing project: providing services to taxonomists for standard genome sequencing and annotation.</title>
        <authorList>
            <consortium name="The Broad Institute Genomics Platform"/>
            <consortium name="The Broad Institute Genome Sequencing Center for Infectious Disease"/>
            <person name="Wu L."/>
            <person name="Ma J."/>
        </authorList>
    </citation>
    <scope>NUCLEOTIDE SEQUENCE [LARGE SCALE GENOMIC DNA]</scope>
    <source>
        <strain evidence="3">JCM 18123</strain>
    </source>
</reference>
<name>A0ABP9GQA7_9ACTN</name>
<dbReference type="CDD" id="cd03801">
    <property type="entry name" value="GT4_PimA-like"/>
    <property type="match status" value="1"/>
</dbReference>
<dbReference type="EMBL" id="BAABIK010000015">
    <property type="protein sequence ID" value="GAA4944858.1"/>
    <property type="molecule type" value="Genomic_DNA"/>
</dbReference>
<evidence type="ECO:0000256" key="1">
    <source>
        <dbReference type="SAM" id="MobiDB-lite"/>
    </source>
</evidence>
<dbReference type="Pfam" id="PF13692">
    <property type="entry name" value="Glyco_trans_1_4"/>
    <property type="match status" value="1"/>
</dbReference>
<dbReference type="RefSeq" id="WP_345557051.1">
    <property type="nucleotide sequence ID" value="NZ_BAABIK010000015.1"/>
</dbReference>
<gene>
    <name evidence="2" type="ORF">GCM10023224_30030</name>
</gene>
<dbReference type="PANTHER" id="PTHR12526:SF600">
    <property type="entry name" value="GLYCOSYL TRANSFERASE GROUP 1"/>
    <property type="match status" value="1"/>
</dbReference>
<keyword evidence="3" id="KW-1185">Reference proteome</keyword>
<evidence type="ECO:0000313" key="2">
    <source>
        <dbReference type="EMBL" id="GAA4944858.1"/>
    </source>
</evidence>
<dbReference type="Gene3D" id="3.40.50.2000">
    <property type="entry name" value="Glycogen Phosphorylase B"/>
    <property type="match status" value="2"/>
</dbReference>
<accession>A0ABP9GQA7</accession>
<feature type="region of interest" description="Disordered" evidence="1">
    <location>
        <begin position="363"/>
        <end position="409"/>
    </location>
</feature>
<dbReference type="SUPFAM" id="SSF53756">
    <property type="entry name" value="UDP-Glycosyltransferase/glycogen phosphorylase"/>
    <property type="match status" value="1"/>
</dbReference>
<organism evidence="2 3">
    <name type="scientific">Streptomonospora halophila</name>
    <dbReference type="NCBI Taxonomy" id="427369"/>
    <lineage>
        <taxon>Bacteria</taxon>
        <taxon>Bacillati</taxon>
        <taxon>Actinomycetota</taxon>
        <taxon>Actinomycetes</taxon>
        <taxon>Streptosporangiales</taxon>
        <taxon>Nocardiopsidaceae</taxon>
        <taxon>Streptomonospora</taxon>
    </lineage>
</organism>
<feature type="compositionally biased region" description="Low complexity" evidence="1">
    <location>
        <begin position="373"/>
        <end position="384"/>
    </location>
</feature>
<feature type="compositionally biased region" description="Pro residues" evidence="1">
    <location>
        <begin position="385"/>
        <end position="396"/>
    </location>
</feature>
<proteinExistence type="predicted"/>
<comment type="caution">
    <text evidence="2">The sequence shown here is derived from an EMBL/GenBank/DDBJ whole genome shotgun (WGS) entry which is preliminary data.</text>
</comment>
<dbReference type="PANTHER" id="PTHR12526">
    <property type="entry name" value="GLYCOSYLTRANSFERASE"/>
    <property type="match status" value="1"/>
</dbReference>
<dbReference type="Proteomes" id="UP001499993">
    <property type="component" value="Unassembled WGS sequence"/>
</dbReference>